<accession>A0A445BR32</accession>
<evidence type="ECO:0000313" key="1">
    <source>
        <dbReference type="EMBL" id="RYR41144.1"/>
    </source>
</evidence>
<evidence type="ECO:0000313" key="2">
    <source>
        <dbReference type="Proteomes" id="UP000289738"/>
    </source>
</evidence>
<keyword evidence="2" id="KW-1185">Reference proteome</keyword>
<gene>
    <name evidence="1" type="ORF">Ahy_A08g037541</name>
</gene>
<reference evidence="1 2" key="1">
    <citation type="submission" date="2019-01" db="EMBL/GenBank/DDBJ databases">
        <title>Sequencing of cultivated peanut Arachis hypogaea provides insights into genome evolution and oil improvement.</title>
        <authorList>
            <person name="Chen X."/>
        </authorList>
    </citation>
    <scope>NUCLEOTIDE SEQUENCE [LARGE SCALE GENOMIC DNA]</scope>
    <source>
        <strain evidence="2">cv. Fuhuasheng</strain>
        <tissue evidence="1">Leaves</tissue>
    </source>
</reference>
<organism evidence="1 2">
    <name type="scientific">Arachis hypogaea</name>
    <name type="common">Peanut</name>
    <dbReference type="NCBI Taxonomy" id="3818"/>
    <lineage>
        <taxon>Eukaryota</taxon>
        <taxon>Viridiplantae</taxon>
        <taxon>Streptophyta</taxon>
        <taxon>Embryophyta</taxon>
        <taxon>Tracheophyta</taxon>
        <taxon>Spermatophyta</taxon>
        <taxon>Magnoliopsida</taxon>
        <taxon>eudicotyledons</taxon>
        <taxon>Gunneridae</taxon>
        <taxon>Pentapetalae</taxon>
        <taxon>rosids</taxon>
        <taxon>fabids</taxon>
        <taxon>Fabales</taxon>
        <taxon>Fabaceae</taxon>
        <taxon>Papilionoideae</taxon>
        <taxon>50 kb inversion clade</taxon>
        <taxon>dalbergioids sensu lato</taxon>
        <taxon>Dalbergieae</taxon>
        <taxon>Pterocarpus clade</taxon>
        <taxon>Arachis</taxon>
    </lineage>
</organism>
<proteinExistence type="predicted"/>
<comment type="caution">
    <text evidence="1">The sequence shown here is derived from an EMBL/GenBank/DDBJ whole genome shotgun (WGS) entry which is preliminary data.</text>
</comment>
<dbReference type="AlphaFoldDB" id="A0A445BR32"/>
<dbReference type="Proteomes" id="UP000289738">
    <property type="component" value="Chromosome A08"/>
</dbReference>
<protein>
    <submittedName>
        <fullName evidence="1">Uncharacterized protein</fullName>
    </submittedName>
</protein>
<dbReference type="EMBL" id="SDMP01000008">
    <property type="protein sequence ID" value="RYR41144.1"/>
    <property type="molecule type" value="Genomic_DNA"/>
</dbReference>
<name>A0A445BR32_ARAHY</name>
<sequence length="99" mass="10992">MGSFFASDLHTSLLRPSSGSAAKIKKALFVHWETNEGFMHQCLTNKAKSASAKSSKYTGGLATFMKTKAKLSLNRKATLEEAFKYTHTLKENKARYADQ</sequence>